<dbReference type="PANTHER" id="PTHR36919:SF2">
    <property type="entry name" value="BLL6627 PROTEIN"/>
    <property type="match status" value="1"/>
</dbReference>
<sequence length="161" mass="17533">MRFWAAPNIFHAGLMGVVGGLVMAAFSSAYAASSPLAGTWLVKEKDGIFLIQSCQNDAAKLCGYLVGMDYTEAEPEKDYAGRSECGMEIISDMLPRKNGHWHGTVLNPRTGSRYQASMWLAKDGTLKLRGYMGLSIFGQTQTWSRIDSPAIGAQCRMQKGG</sequence>
<dbReference type="EMBL" id="JANIDW010000001">
    <property type="protein sequence ID" value="MCX5614277.1"/>
    <property type="molecule type" value="Genomic_DNA"/>
</dbReference>
<gene>
    <name evidence="2" type="ORF">NQF64_03305</name>
</gene>
<dbReference type="RefSeq" id="WP_099027123.1">
    <property type="nucleotide sequence ID" value="NZ_JANIDW010000001.1"/>
</dbReference>
<feature type="domain" description="DUF2147" evidence="1">
    <location>
        <begin position="38"/>
        <end position="145"/>
    </location>
</feature>
<evidence type="ECO:0000313" key="3">
    <source>
        <dbReference type="Proteomes" id="UP001165648"/>
    </source>
</evidence>
<dbReference type="InterPro" id="IPR019223">
    <property type="entry name" value="DUF2147"/>
</dbReference>
<accession>A0ABT3W5F5</accession>
<name>A0ABT3W5F5_9PROT</name>
<proteinExistence type="predicted"/>
<evidence type="ECO:0000259" key="1">
    <source>
        <dbReference type="Pfam" id="PF09917"/>
    </source>
</evidence>
<organism evidence="2 3">
    <name type="scientific">Bombella saccharophila</name>
    <dbReference type="NCBI Taxonomy" id="2967338"/>
    <lineage>
        <taxon>Bacteria</taxon>
        <taxon>Pseudomonadati</taxon>
        <taxon>Pseudomonadota</taxon>
        <taxon>Alphaproteobacteria</taxon>
        <taxon>Acetobacterales</taxon>
        <taxon>Acetobacteraceae</taxon>
        <taxon>Bombella</taxon>
    </lineage>
</organism>
<dbReference type="Proteomes" id="UP001165648">
    <property type="component" value="Unassembled WGS sequence"/>
</dbReference>
<protein>
    <submittedName>
        <fullName evidence="2">DUF2147 domain-containing protein</fullName>
    </submittedName>
</protein>
<dbReference type="Pfam" id="PF09917">
    <property type="entry name" value="DUF2147"/>
    <property type="match status" value="1"/>
</dbReference>
<dbReference type="Gene3D" id="2.40.128.520">
    <property type="match status" value="1"/>
</dbReference>
<keyword evidence="3" id="KW-1185">Reference proteome</keyword>
<comment type="caution">
    <text evidence="2">The sequence shown here is derived from an EMBL/GenBank/DDBJ whole genome shotgun (WGS) entry which is preliminary data.</text>
</comment>
<dbReference type="PANTHER" id="PTHR36919">
    <property type="entry name" value="BLR1215 PROTEIN"/>
    <property type="match status" value="1"/>
</dbReference>
<reference evidence="2 3" key="1">
    <citation type="submission" date="2022-07" db="EMBL/GenBank/DDBJ databases">
        <title>Bombella genomes.</title>
        <authorList>
            <person name="Harer L."/>
            <person name="Styblova S."/>
            <person name="Ehrmann M."/>
        </authorList>
    </citation>
    <scope>NUCLEOTIDE SEQUENCE [LARGE SCALE GENOMIC DNA]</scope>
    <source>
        <strain evidence="2 3">TMW 2.2558</strain>
    </source>
</reference>
<evidence type="ECO:0000313" key="2">
    <source>
        <dbReference type="EMBL" id="MCX5614277.1"/>
    </source>
</evidence>